<sequence length="93" mass="10607">MTILLPSNEIQRLKILAQYQILDTPPDTRFDDLAFLIAQVCQAPIALIGFVDRDRLWVKAKVGNINNELDRQLLPWDEIVAQQGVWTSQGHPL</sequence>
<evidence type="ECO:0000313" key="2">
    <source>
        <dbReference type="Proteomes" id="UP000095472"/>
    </source>
</evidence>
<protein>
    <submittedName>
        <fullName evidence="1">Uncharacterized protein</fullName>
    </submittedName>
</protein>
<organism evidence="1 2">
    <name type="scientific">Desertifilum tharense IPPAS B-1220</name>
    <dbReference type="NCBI Taxonomy" id="1781255"/>
    <lineage>
        <taxon>Bacteria</taxon>
        <taxon>Bacillati</taxon>
        <taxon>Cyanobacteriota</taxon>
        <taxon>Cyanophyceae</taxon>
        <taxon>Desertifilales</taxon>
        <taxon>Desertifilaceae</taxon>
        <taxon>Desertifilum</taxon>
    </lineage>
</organism>
<keyword evidence="2" id="KW-1185">Reference proteome</keyword>
<evidence type="ECO:0000313" key="1">
    <source>
        <dbReference type="EMBL" id="XPM62033.1"/>
    </source>
</evidence>
<dbReference type="EMBL" id="CP182909">
    <property type="protein sequence ID" value="XPM62033.1"/>
    <property type="molecule type" value="Genomic_DNA"/>
</dbReference>
<accession>A0ACD5GMB2</accession>
<name>A0ACD5GMB2_9CYAN</name>
<proteinExistence type="predicted"/>
<dbReference type="Proteomes" id="UP000095472">
    <property type="component" value="Chromosome"/>
</dbReference>
<reference evidence="1 2" key="1">
    <citation type="journal article" date="2016" name="Genome Announc.">
        <title>Draft Genome Sequence of the Thermotolerant Cyanobacterium Desertifilum sp. IPPAS B-1220.</title>
        <authorList>
            <person name="Mironov K.S."/>
            <person name="Sinetova M.A."/>
            <person name="Bolatkhan K."/>
            <person name="Zayadan B.K."/>
            <person name="Ustinova V.V."/>
            <person name="Kupriyanova E.V."/>
            <person name="Skrypnik A.N."/>
            <person name="Gogoleva N.E."/>
            <person name="Gogolev Y.V."/>
            <person name="Los D.A."/>
        </authorList>
    </citation>
    <scope>NUCLEOTIDE SEQUENCE [LARGE SCALE GENOMIC DNA]</scope>
    <source>
        <strain evidence="1 2">IPPAS B-1220</strain>
    </source>
</reference>
<gene>
    <name evidence="1" type="ORF">BH720_019175</name>
</gene>